<keyword evidence="2" id="KW-1185">Reference proteome</keyword>
<accession>A0A4P9WLH6</accession>
<name>A0A4P9WLH6_9FUNG</name>
<sequence length="233" mass="26043">MHRRDEPIKHHGSHPVLRCENLRTKASASIGIVYVRGIPPPPYTALVHIILREGWNKRSSKEVPNSRTNTQTVWQFAFPCDARIVLLLFTSQTTDRLNTRHVAARKNSDVPPGPRCVNLRFRLFAAKCQRSAVSTCPPGALDPSQLDGPLITHLEKKHPTSQALVPRPQSCSDGPDPILHDATRFLVNRQLGHGAELQTAASRLPVQGQTGVAFYDVTLRGCRNEMWSWQVGW</sequence>
<protein>
    <submittedName>
        <fullName evidence="1">Uncharacterized protein</fullName>
    </submittedName>
</protein>
<gene>
    <name evidence="1" type="ORF">BDK51DRAFT_46138</name>
</gene>
<proteinExistence type="predicted"/>
<dbReference type="Proteomes" id="UP000269721">
    <property type="component" value="Unassembled WGS sequence"/>
</dbReference>
<dbReference type="EMBL" id="KZ994439">
    <property type="protein sequence ID" value="RKO92933.1"/>
    <property type="molecule type" value="Genomic_DNA"/>
</dbReference>
<evidence type="ECO:0000313" key="2">
    <source>
        <dbReference type="Proteomes" id="UP000269721"/>
    </source>
</evidence>
<reference evidence="2" key="1">
    <citation type="journal article" date="2018" name="Nat. Microbiol.">
        <title>Leveraging single-cell genomics to expand the fungal tree of life.</title>
        <authorList>
            <person name="Ahrendt S.R."/>
            <person name="Quandt C.A."/>
            <person name="Ciobanu D."/>
            <person name="Clum A."/>
            <person name="Salamov A."/>
            <person name="Andreopoulos B."/>
            <person name="Cheng J.F."/>
            <person name="Woyke T."/>
            <person name="Pelin A."/>
            <person name="Henrissat B."/>
            <person name="Reynolds N.K."/>
            <person name="Benny G.L."/>
            <person name="Smith M.E."/>
            <person name="James T.Y."/>
            <person name="Grigoriev I.V."/>
        </authorList>
    </citation>
    <scope>NUCLEOTIDE SEQUENCE [LARGE SCALE GENOMIC DNA]</scope>
</reference>
<organism evidence="1 2">
    <name type="scientific">Blyttiomyces helicus</name>
    <dbReference type="NCBI Taxonomy" id="388810"/>
    <lineage>
        <taxon>Eukaryota</taxon>
        <taxon>Fungi</taxon>
        <taxon>Fungi incertae sedis</taxon>
        <taxon>Chytridiomycota</taxon>
        <taxon>Chytridiomycota incertae sedis</taxon>
        <taxon>Chytridiomycetes</taxon>
        <taxon>Chytridiomycetes incertae sedis</taxon>
        <taxon>Blyttiomyces</taxon>
    </lineage>
</organism>
<dbReference type="AlphaFoldDB" id="A0A4P9WLH6"/>
<evidence type="ECO:0000313" key="1">
    <source>
        <dbReference type="EMBL" id="RKO92933.1"/>
    </source>
</evidence>